<dbReference type="PROSITE" id="PS51094">
    <property type="entry name" value="PTS_EIIA_TYPE_2"/>
    <property type="match status" value="1"/>
</dbReference>
<dbReference type="PANTHER" id="PTHR30185:SF12">
    <property type="entry name" value="TRANSCRIPTIONAL REGULATOR MANR"/>
    <property type="match status" value="1"/>
</dbReference>
<protein>
    <recommendedName>
        <fullName evidence="6">PRD domain-containing protein</fullName>
    </recommendedName>
</protein>
<evidence type="ECO:0000256" key="1">
    <source>
        <dbReference type="ARBA" id="ARBA00022737"/>
    </source>
</evidence>
<evidence type="ECO:0000259" key="2">
    <source>
        <dbReference type="PROSITE" id="PS51094"/>
    </source>
</evidence>
<dbReference type="Pfam" id="PF00874">
    <property type="entry name" value="PRD"/>
    <property type="match status" value="1"/>
</dbReference>
<dbReference type="SUPFAM" id="SSF63520">
    <property type="entry name" value="PTS-regulatory domain, PRD"/>
    <property type="match status" value="1"/>
</dbReference>
<dbReference type="InterPro" id="IPR011608">
    <property type="entry name" value="PRD"/>
</dbReference>
<evidence type="ECO:0008006" key="6">
    <source>
        <dbReference type="Google" id="ProtNLM"/>
    </source>
</evidence>
<dbReference type="InterPro" id="IPR002178">
    <property type="entry name" value="PTS_EIIA_type-2_dom"/>
</dbReference>
<dbReference type="Gene3D" id="3.40.930.10">
    <property type="entry name" value="Mannitol-specific EII, Chain A"/>
    <property type="match status" value="1"/>
</dbReference>
<dbReference type="Proteomes" id="UP001501161">
    <property type="component" value="Unassembled WGS sequence"/>
</dbReference>
<proteinExistence type="predicted"/>
<comment type="caution">
    <text evidence="4">The sequence shown here is derived from an EMBL/GenBank/DDBJ whole genome shotgun (WGS) entry which is preliminary data.</text>
</comment>
<dbReference type="PROSITE" id="PS51372">
    <property type="entry name" value="PRD_2"/>
    <property type="match status" value="1"/>
</dbReference>
<evidence type="ECO:0000313" key="5">
    <source>
        <dbReference type="Proteomes" id="UP001501161"/>
    </source>
</evidence>
<gene>
    <name evidence="4" type="ORF">GCM10009726_21930</name>
</gene>
<dbReference type="EMBL" id="BAAAMQ010000010">
    <property type="protein sequence ID" value="GAA2107951.1"/>
    <property type="molecule type" value="Genomic_DNA"/>
</dbReference>
<sequence>MRTICRELSKHYLVDIEDEALVAGLGLHIRNLVVRASAGRPVSNPLAAQIKQAHPLVHELAIYFAQHVELAFDVPVSEDEISFIALHIGGCLERQRERMDQTSVALVVPKYYRMHEDQSKALAMSLGDRARVVATYTSADQDWSRVDADLIITPIEIPHLHPARQVVVSPLLTQHDLDTIHGAVQAARRRSSWLRAVHQLRQLVDRELFFSGGPWRERDEVITHLVAAMQAQGVVGDAFLGQVLEREAMSPTSFSKGLAVPHAMTMDAHRSAIAAYISEAPIAWGGSEVKLVLLVAFNADERRLFREVFDQMIVTLSESSRVQRLATPGTDYETFIADLMDLMDA</sequence>
<dbReference type="InterPro" id="IPR016152">
    <property type="entry name" value="PTrfase/Anion_transptr"/>
</dbReference>
<feature type="domain" description="PRD" evidence="3">
    <location>
        <begin position="1"/>
        <end position="98"/>
    </location>
</feature>
<dbReference type="PANTHER" id="PTHR30185">
    <property type="entry name" value="CRYPTIC BETA-GLUCOSIDE BGL OPERON ANTITERMINATOR"/>
    <property type="match status" value="1"/>
</dbReference>
<dbReference type="InterPro" id="IPR036634">
    <property type="entry name" value="PRD_sf"/>
</dbReference>
<accession>A0ABN2XAM4</accession>
<name>A0ABN2XAM4_9ACTN</name>
<evidence type="ECO:0000313" key="4">
    <source>
        <dbReference type="EMBL" id="GAA2107951.1"/>
    </source>
</evidence>
<keyword evidence="5" id="KW-1185">Reference proteome</keyword>
<dbReference type="SUPFAM" id="SSF55804">
    <property type="entry name" value="Phoshotransferase/anion transport protein"/>
    <property type="match status" value="1"/>
</dbReference>
<dbReference type="InterPro" id="IPR050661">
    <property type="entry name" value="BglG_antiterminators"/>
</dbReference>
<keyword evidence="1" id="KW-0677">Repeat</keyword>
<dbReference type="RefSeq" id="WP_231248461.1">
    <property type="nucleotide sequence ID" value="NZ_BAAAMQ010000010.1"/>
</dbReference>
<reference evidence="5" key="1">
    <citation type="journal article" date="2019" name="Int. J. Syst. Evol. Microbiol.">
        <title>The Global Catalogue of Microorganisms (GCM) 10K type strain sequencing project: providing services to taxonomists for standard genome sequencing and annotation.</title>
        <authorList>
            <consortium name="The Broad Institute Genomics Platform"/>
            <consortium name="The Broad Institute Genome Sequencing Center for Infectious Disease"/>
            <person name="Wu L."/>
            <person name="Ma J."/>
        </authorList>
    </citation>
    <scope>NUCLEOTIDE SEQUENCE [LARGE SCALE GENOMIC DNA]</scope>
    <source>
        <strain evidence="5">JCM 13813</strain>
    </source>
</reference>
<dbReference type="Pfam" id="PF00359">
    <property type="entry name" value="PTS_EIIA_2"/>
    <property type="match status" value="1"/>
</dbReference>
<dbReference type="Gene3D" id="1.10.1790.10">
    <property type="entry name" value="PRD domain"/>
    <property type="match status" value="1"/>
</dbReference>
<organism evidence="4 5">
    <name type="scientific">Nocardioides furvisabuli</name>
    <dbReference type="NCBI Taxonomy" id="375542"/>
    <lineage>
        <taxon>Bacteria</taxon>
        <taxon>Bacillati</taxon>
        <taxon>Actinomycetota</taxon>
        <taxon>Actinomycetes</taxon>
        <taxon>Propionibacteriales</taxon>
        <taxon>Nocardioidaceae</taxon>
        <taxon>Nocardioides</taxon>
    </lineage>
</organism>
<evidence type="ECO:0000259" key="3">
    <source>
        <dbReference type="PROSITE" id="PS51372"/>
    </source>
</evidence>
<feature type="domain" description="PTS EIIA type-2" evidence="2">
    <location>
        <begin position="202"/>
        <end position="345"/>
    </location>
</feature>